<proteinExistence type="predicted"/>
<sequence length="53" mass="5880">MNHVSVVLDRRFILLGGQARMRASSVRISSSSEVWSPECVDGLFREAGMQDPT</sequence>
<organism evidence="1">
    <name type="scientific">uncultured Rubrobacteraceae bacterium</name>
    <dbReference type="NCBI Taxonomy" id="349277"/>
    <lineage>
        <taxon>Bacteria</taxon>
        <taxon>Bacillati</taxon>
        <taxon>Actinomycetota</taxon>
        <taxon>Rubrobacteria</taxon>
        <taxon>Rubrobacterales</taxon>
        <taxon>Rubrobacteraceae</taxon>
        <taxon>environmental samples</taxon>
    </lineage>
</organism>
<dbReference type="EMBL" id="CADCVM010000060">
    <property type="protein sequence ID" value="CAA9470511.1"/>
    <property type="molecule type" value="Genomic_DNA"/>
</dbReference>
<name>A0A6J4RCT8_9ACTN</name>
<gene>
    <name evidence="1" type="ORF">AVDCRST_MAG05-516</name>
</gene>
<reference evidence="1" key="1">
    <citation type="submission" date="2020-02" db="EMBL/GenBank/DDBJ databases">
        <authorList>
            <person name="Meier V. D."/>
        </authorList>
    </citation>
    <scope>NUCLEOTIDE SEQUENCE</scope>
    <source>
        <strain evidence="1">AVDCRST_MAG05</strain>
    </source>
</reference>
<protein>
    <submittedName>
        <fullName evidence="1">Uncharacterized protein</fullName>
    </submittedName>
</protein>
<accession>A0A6J4RCT8</accession>
<dbReference type="AlphaFoldDB" id="A0A6J4RCT8"/>
<evidence type="ECO:0000313" key="1">
    <source>
        <dbReference type="EMBL" id="CAA9470511.1"/>
    </source>
</evidence>